<reference evidence="20 21" key="1">
    <citation type="submission" date="2019-01" db="EMBL/GenBank/DDBJ databases">
        <title>Draft genome sequences of the type strains of six Macrococcus species.</title>
        <authorList>
            <person name="Mazhar S."/>
            <person name="Altermann E."/>
            <person name="Hill C."/>
            <person name="Mcauliffe O."/>
        </authorList>
    </citation>
    <scope>NUCLEOTIDE SEQUENCE [LARGE SCALE GENOMIC DNA]</scope>
    <source>
        <strain evidence="20 21">ATCC 51828</strain>
    </source>
</reference>
<keyword evidence="12 17" id="KW-1133">Transmembrane helix</keyword>
<dbReference type="FunFam" id="1.10.287.130:FF:000001">
    <property type="entry name" value="Two-component sensor histidine kinase"/>
    <property type="match status" value="1"/>
</dbReference>
<comment type="catalytic activity">
    <reaction evidence="1">
        <text>ATP + protein L-histidine = ADP + protein N-phospho-L-histidine.</text>
        <dbReference type="EC" id="2.7.13.3"/>
    </reaction>
</comment>
<dbReference type="Gene3D" id="6.10.340.10">
    <property type="match status" value="1"/>
</dbReference>
<evidence type="ECO:0000313" key="20">
    <source>
        <dbReference type="EMBL" id="TDM04291.1"/>
    </source>
</evidence>
<keyword evidence="21" id="KW-1185">Reference proteome</keyword>
<evidence type="ECO:0000256" key="2">
    <source>
        <dbReference type="ARBA" id="ARBA00004651"/>
    </source>
</evidence>
<dbReference type="SUPFAM" id="SSF55874">
    <property type="entry name" value="ATPase domain of HSP90 chaperone/DNA topoisomerase II/histidine kinase"/>
    <property type="match status" value="1"/>
</dbReference>
<dbReference type="SMART" id="SM00388">
    <property type="entry name" value="HisKA"/>
    <property type="match status" value="1"/>
</dbReference>
<sequence length="575" mass="65438">MRYLNSIVIKLWFTIILIVTTVLIILSVALVGFFNSYFISETGQTLYQQANKIESILMSRHNQSDAIDYVKELIENPAGLVIIENQKQLSRDYDELKQIMVDEIRDNPSFDAVFDENKHVTKIIDVKYQNEQHRYILLGFPSQAFEEKGVLILFQDINSISSTLRYVSLIILVSALVLILLSTIFAFFLSNKITKPLLRLKESAFKVAKGERADKVRTTSRDEIGELTIAFNKMEADIRDNISSIETERNLRDKLINAMADGILSYKLDIDAQLMNPMAEQFLSLISDENKQELNQTFLEVLQTNETKILQLPTQHHFFVVIVSPVRHAAMNNKNGAVALIRDMTEEHRNDEMKKRFVADVSHELRTPIQMLQGYTEALLDDIVETPAERREFLNIILDESKRLNRLVNELLNVARYDAGDVQLMMTEVNIAELFTKVSATFNQSIAENQVDFEIIADPALKWQLDIDKMIQVLTNLVDNAIRYTHAGDHIRLIAEASDRLIITVSDTGVGISEAHQPHLFDRFYKVDEARTRGKNGTGLGLFIVKAIIESHGGTIKVESKVGKGTDFIIEVPNH</sequence>
<feature type="transmembrane region" description="Helical" evidence="17">
    <location>
        <begin position="166"/>
        <end position="189"/>
    </location>
</feature>
<dbReference type="InterPro" id="IPR003661">
    <property type="entry name" value="HisK_dim/P_dom"/>
</dbReference>
<evidence type="ECO:0000256" key="14">
    <source>
        <dbReference type="ARBA" id="ARBA00023136"/>
    </source>
</evidence>
<dbReference type="GO" id="GO:0000155">
    <property type="term" value="F:phosphorelay sensor kinase activity"/>
    <property type="evidence" value="ECO:0007669"/>
    <property type="project" value="InterPro"/>
</dbReference>
<evidence type="ECO:0000256" key="9">
    <source>
        <dbReference type="ARBA" id="ARBA00022741"/>
    </source>
</evidence>
<dbReference type="InterPro" id="IPR036890">
    <property type="entry name" value="HATPase_C_sf"/>
</dbReference>
<evidence type="ECO:0000256" key="1">
    <source>
        <dbReference type="ARBA" id="ARBA00000085"/>
    </source>
</evidence>
<dbReference type="GO" id="GO:0000156">
    <property type="term" value="F:phosphorelay response regulator activity"/>
    <property type="evidence" value="ECO:0007669"/>
    <property type="project" value="TreeGrafter"/>
</dbReference>
<keyword evidence="7" id="KW-0808">Transferase</keyword>
<dbReference type="Pfam" id="PF02518">
    <property type="entry name" value="HATPase_c"/>
    <property type="match status" value="1"/>
</dbReference>
<accession>A0A9Q8CMV3</accession>
<dbReference type="Gene3D" id="1.10.287.130">
    <property type="match status" value="1"/>
</dbReference>
<dbReference type="Pfam" id="PF18698">
    <property type="entry name" value="HisK_sensor"/>
    <property type="match status" value="1"/>
</dbReference>
<dbReference type="InterPro" id="IPR050351">
    <property type="entry name" value="BphY/WalK/GraS-like"/>
</dbReference>
<dbReference type="Pfam" id="PF00672">
    <property type="entry name" value="HAMP"/>
    <property type="match status" value="1"/>
</dbReference>
<protein>
    <recommendedName>
        <fullName evidence="4">Sensor protein SrrB</fullName>
        <ecNumber evidence="3">2.7.13.3</ecNumber>
    </recommendedName>
    <alternativeName>
        <fullName evidence="15">Staphylococcal respiratory response protein B</fullName>
    </alternativeName>
</protein>
<keyword evidence="5" id="KW-1003">Cell membrane</keyword>
<dbReference type="CDD" id="cd00075">
    <property type="entry name" value="HATPase"/>
    <property type="match status" value="1"/>
</dbReference>
<keyword evidence="13" id="KW-0902">Two-component regulatory system</keyword>
<comment type="function">
    <text evidence="16">Member of the two-component regulatory system SrrA/SrrB, which is involved in the global regulation of staphylococcal virulence factors in response to environmental oxygen levels as well as biofilm formation. Also plays an essential role in host-derived nitric oxide resistance by regulating hmp/flavohemoglobin, an enzyme that detoxifies nitric oxide by converting it to nitrate. Functions as a sensor protein kinase which is autophosphorylated at a histidine residue and transfers its phosphate group to SrrA. In turn, SrrA binds to the upstream promoter regions of the target genes to positively and negatively regulate their expression.</text>
</comment>
<dbReference type="PANTHER" id="PTHR42878">
    <property type="entry name" value="TWO-COMPONENT HISTIDINE KINASE"/>
    <property type="match status" value="1"/>
</dbReference>
<keyword evidence="6" id="KW-0597">Phosphoprotein</keyword>
<feature type="transmembrane region" description="Helical" evidence="17">
    <location>
        <begin position="12"/>
        <end position="34"/>
    </location>
</feature>
<evidence type="ECO:0000256" key="10">
    <source>
        <dbReference type="ARBA" id="ARBA00022777"/>
    </source>
</evidence>
<evidence type="ECO:0000256" key="5">
    <source>
        <dbReference type="ARBA" id="ARBA00022475"/>
    </source>
</evidence>
<dbReference type="SMART" id="SM00387">
    <property type="entry name" value="HATPase_c"/>
    <property type="match status" value="1"/>
</dbReference>
<evidence type="ECO:0000256" key="11">
    <source>
        <dbReference type="ARBA" id="ARBA00022840"/>
    </source>
</evidence>
<feature type="domain" description="HAMP" evidence="19">
    <location>
        <begin position="191"/>
        <end position="243"/>
    </location>
</feature>
<keyword evidence="14 17" id="KW-0472">Membrane</keyword>
<dbReference type="InterPro" id="IPR041328">
    <property type="entry name" value="HisK_sensor"/>
</dbReference>
<keyword evidence="9" id="KW-0547">Nucleotide-binding</keyword>
<keyword evidence="10" id="KW-0418">Kinase</keyword>
<evidence type="ECO:0000313" key="21">
    <source>
        <dbReference type="Proteomes" id="UP000295280"/>
    </source>
</evidence>
<dbReference type="EC" id="2.7.13.3" evidence="3"/>
<dbReference type="InterPro" id="IPR004358">
    <property type="entry name" value="Sig_transdc_His_kin-like_C"/>
</dbReference>
<dbReference type="GO" id="GO:0030295">
    <property type="term" value="F:protein kinase activator activity"/>
    <property type="evidence" value="ECO:0007669"/>
    <property type="project" value="TreeGrafter"/>
</dbReference>
<dbReference type="GO" id="GO:0007234">
    <property type="term" value="P:osmosensory signaling via phosphorelay pathway"/>
    <property type="evidence" value="ECO:0007669"/>
    <property type="project" value="TreeGrafter"/>
</dbReference>
<dbReference type="Gene3D" id="3.30.450.20">
    <property type="entry name" value="PAS domain"/>
    <property type="match status" value="1"/>
</dbReference>
<evidence type="ECO:0000256" key="4">
    <source>
        <dbReference type="ARBA" id="ARBA00020500"/>
    </source>
</evidence>
<dbReference type="PROSITE" id="PS50109">
    <property type="entry name" value="HIS_KIN"/>
    <property type="match status" value="1"/>
</dbReference>
<dbReference type="AlphaFoldDB" id="A0A9Q8CMV3"/>
<dbReference type="GO" id="GO:0005524">
    <property type="term" value="F:ATP binding"/>
    <property type="evidence" value="ECO:0007669"/>
    <property type="project" value="UniProtKB-KW"/>
</dbReference>
<evidence type="ECO:0000256" key="6">
    <source>
        <dbReference type="ARBA" id="ARBA00022553"/>
    </source>
</evidence>
<dbReference type="InterPro" id="IPR003660">
    <property type="entry name" value="HAMP_dom"/>
</dbReference>
<dbReference type="Proteomes" id="UP000295280">
    <property type="component" value="Unassembled WGS sequence"/>
</dbReference>
<dbReference type="CDD" id="cd00082">
    <property type="entry name" value="HisKA"/>
    <property type="match status" value="1"/>
</dbReference>
<dbReference type="SUPFAM" id="SSF158472">
    <property type="entry name" value="HAMP domain-like"/>
    <property type="match status" value="1"/>
</dbReference>
<evidence type="ECO:0000256" key="13">
    <source>
        <dbReference type="ARBA" id="ARBA00023012"/>
    </source>
</evidence>
<evidence type="ECO:0000256" key="12">
    <source>
        <dbReference type="ARBA" id="ARBA00022989"/>
    </source>
</evidence>
<dbReference type="InterPro" id="IPR036097">
    <property type="entry name" value="HisK_dim/P_sf"/>
</dbReference>
<dbReference type="InterPro" id="IPR003594">
    <property type="entry name" value="HATPase_dom"/>
</dbReference>
<evidence type="ECO:0000256" key="17">
    <source>
        <dbReference type="SAM" id="Phobius"/>
    </source>
</evidence>
<dbReference type="PRINTS" id="PR00344">
    <property type="entry name" value="BCTRLSENSOR"/>
</dbReference>
<dbReference type="EMBL" id="SCWD01000001">
    <property type="protein sequence ID" value="TDM04291.1"/>
    <property type="molecule type" value="Genomic_DNA"/>
</dbReference>
<evidence type="ECO:0000259" key="19">
    <source>
        <dbReference type="PROSITE" id="PS50885"/>
    </source>
</evidence>
<dbReference type="GO" id="GO:0005886">
    <property type="term" value="C:plasma membrane"/>
    <property type="evidence" value="ECO:0007669"/>
    <property type="project" value="UniProtKB-SubCell"/>
</dbReference>
<evidence type="ECO:0000256" key="8">
    <source>
        <dbReference type="ARBA" id="ARBA00022692"/>
    </source>
</evidence>
<dbReference type="PANTHER" id="PTHR42878:SF3">
    <property type="entry name" value="HISTIDINE PROTEIN KINASE SAES"/>
    <property type="match status" value="1"/>
</dbReference>
<dbReference type="Gene3D" id="3.30.565.10">
    <property type="entry name" value="Histidine kinase-like ATPase, C-terminal domain"/>
    <property type="match status" value="1"/>
</dbReference>
<gene>
    <name evidence="20" type="ORF">ERX40_03745</name>
</gene>
<dbReference type="SUPFAM" id="SSF47384">
    <property type="entry name" value="Homodimeric domain of signal transducing histidine kinase"/>
    <property type="match status" value="1"/>
</dbReference>
<evidence type="ECO:0000259" key="18">
    <source>
        <dbReference type="PROSITE" id="PS50109"/>
    </source>
</evidence>
<dbReference type="OrthoDB" id="9813151at2"/>
<evidence type="ECO:0000256" key="3">
    <source>
        <dbReference type="ARBA" id="ARBA00012438"/>
    </source>
</evidence>
<dbReference type="FunFam" id="3.30.565.10:FF:000006">
    <property type="entry name" value="Sensor histidine kinase WalK"/>
    <property type="match status" value="1"/>
</dbReference>
<evidence type="ECO:0000256" key="7">
    <source>
        <dbReference type="ARBA" id="ARBA00022679"/>
    </source>
</evidence>
<evidence type="ECO:0000256" key="16">
    <source>
        <dbReference type="ARBA" id="ARBA00046070"/>
    </source>
</evidence>
<dbReference type="SMART" id="SM00304">
    <property type="entry name" value="HAMP"/>
    <property type="match status" value="1"/>
</dbReference>
<feature type="domain" description="Histidine kinase" evidence="18">
    <location>
        <begin position="360"/>
        <end position="575"/>
    </location>
</feature>
<keyword evidence="11" id="KW-0067">ATP-binding</keyword>
<dbReference type="Pfam" id="PF00512">
    <property type="entry name" value="HisKA"/>
    <property type="match status" value="1"/>
</dbReference>
<comment type="caution">
    <text evidence="20">The sequence shown here is derived from an EMBL/GenBank/DDBJ whole genome shotgun (WGS) entry which is preliminary data.</text>
</comment>
<dbReference type="CDD" id="cd06225">
    <property type="entry name" value="HAMP"/>
    <property type="match status" value="1"/>
</dbReference>
<organism evidence="20 21">
    <name type="scientific">Macrococcus carouselicus</name>
    <dbReference type="NCBI Taxonomy" id="69969"/>
    <lineage>
        <taxon>Bacteria</taxon>
        <taxon>Bacillati</taxon>
        <taxon>Bacillota</taxon>
        <taxon>Bacilli</taxon>
        <taxon>Bacillales</taxon>
        <taxon>Staphylococcaceae</taxon>
        <taxon>Macrococcus</taxon>
    </lineage>
</organism>
<dbReference type="RefSeq" id="WP_133417151.1">
    <property type="nucleotide sequence ID" value="NZ_SCWD01000001.1"/>
</dbReference>
<evidence type="ECO:0000256" key="15">
    <source>
        <dbReference type="ARBA" id="ARBA00030120"/>
    </source>
</evidence>
<dbReference type="InterPro" id="IPR005467">
    <property type="entry name" value="His_kinase_dom"/>
</dbReference>
<keyword evidence="8 17" id="KW-0812">Transmembrane</keyword>
<name>A0A9Q8CMV3_9STAP</name>
<comment type="subcellular location">
    <subcellularLocation>
        <location evidence="2">Cell membrane</location>
        <topology evidence="2">Multi-pass membrane protein</topology>
    </subcellularLocation>
</comment>
<proteinExistence type="predicted"/>
<dbReference type="PROSITE" id="PS50885">
    <property type="entry name" value="HAMP"/>
    <property type="match status" value="1"/>
</dbReference>